<accession>A0A6C0KMR6</accession>
<dbReference type="InterPro" id="IPR015797">
    <property type="entry name" value="NUDIX_hydrolase-like_dom_sf"/>
</dbReference>
<dbReference type="AlphaFoldDB" id="A0A6C0KMR6"/>
<feature type="domain" description="Nudix hydrolase" evidence="1">
    <location>
        <begin position="29"/>
        <end position="251"/>
    </location>
</feature>
<dbReference type="SUPFAM" id="SSF55811">
    <property type="entry name" value="Nudix"/>
    <property type="match status" value="1"/>
</dbReference>
<proteinExistence type="predicted"/>
<dbReference type="PANTHER" id="PTHR23114">
    <property type="entry name" value="M7GPPPN-MRNA HYDROLASE"/>
    <property type="match status" value="1"/>
</dbReference>
<dbReference type="Pfam" id="PF00293">
    <property type="entry name" value="NUDIX"/>
    <property type="match status" value="1"/>
</dbReference>
<dbReference type="GO" id="GO:0005737">
    <property type="term" value="C:cytoplasm"/>
    <property type="evidence" value="ECO:0007669"/>
    <property type="project" value="TreeGrafter"/>
</dbReference>
<dbReference type="GO" id="GO:0000290">
    <property type="term" value="P:deadenylation-dependent decapping of nuclear-transcribed mRNA"/>
    <property type="evidence" value="ECO:0007669"/>
    <property type="project" value="TreeGrafter"/>
</dbReference>
<evidence type="ECO:0000259" key="1">
    <source>
        <dbReference type="PROSITE" id="PS51462"/>
    </source>
</evidence>
<evidence type="ECO:0000313" key="2">
    <source>
        <dbReference type="EMBL" id="QHU18047.1"/>
    </source>
</evidence>
<sequence length="256" mass="31211">MYNNQSFQNRKHICNNCGIYGHMFYKCKKPIMSFGIITFRKHPETNQIQYLMIRRKDTLGFVDFLRGKYNPHNDFHLANIIKEMTQSEIQNILTMNYIDLWNQLWNKTNESYDRKNMEKFNYIVQHKKHIFDNVSGWEEPEWGFPKGRRNARENDFDCSIREFEEETGYNSKDLIMIKNIGFFEETFTGSNMKSYRHKYYLCQSNYEKTIDETKYQKSEIGNLKWFTFEECLAKIRFYNYEKRRMLCKINNIISNK</sequence>
<organism evidence="2">
    <name type="scientific">viral metagenome</name>
    <dbReference type="NCBI Taxonomy" id="1070528"/>
    <lineage>
        <taxon>unclassified sequences</taxon>
        <taxon>metagenomes</taxon>
        <taxon>organismal metagenomes</taxon>
    </lineage>
</organism>
<dbReference type="Gene3D" id="3.90.79.10">
    <property type="entry name" value="Nucleoside Triphosphate Pyrophosphohydrolase"/>
    <property type="match status" value="1"/>
</dbReference>
<name>A0A6C0KMR6_9ZZZZ</name>
<reference evidence="2" key="1">
    <citation type="journal article" date="2020" name="Nature">
        <title>Giant virus diversity and host interactions through global metagenomics.</title>
        <authorList>
            <person name="Schulz F."/>
            <person name="Roux S."/>
            <person name="Paez-Espino D."/>
            <person name="Jungbluth S."/>
            <person name="Walsh D.A."/>
            <person name="Denef V.J."/>
            <person name="McMahon K.D."/>
            <person name="Konstantinidis K.T."/>
            <person name="Eloe-Fadrosh E.A."/>
            <person name="Kyrpides N.C."/>
            <person name="Woyke T."/>
        </authorList>
    </citation>
    <scope>NUCLEOTIDE SEQUENCE</scope>
    <source>
        <strain evidence="2">GVMAG-S-3300012919-55</strain>
    </source>
</reference>
<dbReference type="PROSITE" id="PS51462">
    <property type="entry name" value="NUDIX"/>
    <property type="match status" value="1"/>
</dbReference>
<dbReference type="InterPro" id="IPR000086">
    <property type="entry name" value="NUDIX_hydrolase_dom"/>
</dbReference>
<dbReference type="PANTHER" id="PTHR23114:SF17">
    <property type="entry name" value="M7GPPPN-MRNA HYDROLASE"/>
    <property type="match status" value="1"/>
</dbReference>
<protein>
    <recommendedName>
        <fullName evidence="1">Nudix hydrolase domain-containing protein</fullName>
    </recommendedName>
</protein>
<dbReference type="EMBL" id="MN740922">
    <property type="protein sequence ID" value="QHU18047.1"/>
    <property type="molecule type" value="Genomic_DNA"/>
</dbReference>